<name>A0A3M7M0W9_9PLEO</name>
<evidence type="ECO:0000313" key="2">
    <source>
        <dbReference type="EMBL" id="RMZ68088.1"/>
    </source>
</evidence>
<evidence type="ECO:0000256" key="1">
    <source>
        <dbReference type="SAM" id="MobiDB-lite"/>
    </source>
</evidence>
<dbReference type="AlphaFoldDB" id="A0A3M7M0W9"/>
<dbReference type="Proteomes" id="UP000265663">
    <property type="component" value="Unassembled WGS sequence"/>
</dbReference>
<gene>
    <name evidence="2" type="ORF">GMOD_00004267</name>
</gene>
<dbReference type="EMBL" id="KE747814">
    <property type="protein sequence ID" value="RMZ68088.1"/>
    <property type="molecule type" value="Genomic_DNA"/>
</dbReference>
<sequence length="46" mass="5194">MALTSTRATFKQCYGERRRPEKQEIVESGPFPYDSTARFPGRIGSA</sequence>
<accession>A0A3M7M0W9</accession>
<protein>
    <submittedName>
        <fullName evidence="2">Uncharacterized protein</fullName>
    </submittedName>
</protein>
<reference evidence="2 3" key="1">
    <citation type="journal article" date="2014" name="PLoS ONE">
        <title>De novo Genome Assembly of the Fungal Plant Pathogen Pyrenophora semeniperda.</title>
        <authorList>
            <person name="Soliai M.M."/>
            <person name="Meyer S.E."/>
            <person name="Udall J.A."/>
            <person name="Elzinga D.E."/>
            <person name="Hermansen R.A."/>
            <person name="Bodily P.M."/>
            <person name="Hart A.A."/>
            <person name="Coleman C.E."/>
        </authorList>
    </citation>
    <scope>NUCLEOTIDE SEQUENCE [LARGE SCALE GENOMIC DNA]</scope>
    <source>
        <strain evidence="2 3">CCB06</strain>
        <tissue evidence="2">Mycelium</tissue>
    </source>
</reference>
<evidence type="ECO:0000313" key="3">
    <source>
        <dbReference type="Proteomes" id="UP000265663"/>
    </source>
</evidence>
<keyword evidence="3" id="KW-1185">Reference proteome</keyword>
<organism evidence="2 3">
    <name type="scientific">Pyrenophora seminiperda CCB06</name>
    <dbReference type="NCBI Taxonomy" id="1302712"/>
    <lineage>
        <taxon>Eukaryota</taxon>
        <taxon>Fungi</taxon>
        <taxon>Dikarya</taxon>
        <taxon>Ascomycota</taxon>
        <taxon>Pezizomycotina</taxon>
        <taxon>Dothideomycetes</taxon>
        <taxon>Pleosporomycetidae</taxon>
        <taxon>Pleosporales</taxon>
        <taxon>Pleosporineae</taxon>
        <taxon>Pleosporaceae</taxon>
        <taxon>Pyrenophora</taxon>
    </lineage>
</organism>
<proteinExistence type="predicted"/>
<feature type="region of interest" description="Disordered" evidence="1">
    <location>
        <begin position="27"/>
        <end position="46"/>
    </location>
</feature>